<feature type="domain" description="HTH lysR-type" evidence="5">
    <location>
        <begin position="6"/>
        <end position="63"/>
    </location>
</feature>
<keyword evidence="2" id="KW-0805">Transcription regulation</keyword>
<dbReference type="SUPFAM" id="SSF53850">
    <property type="entry name" value="Periplasmic binding protein-like II"/>
    <property type="match status" value="1"/>
</dbReference>
<dbReference type="PANTHER" id="PTHR30537:SF3">
    <property type="entry name" value="TRANSCRIPTIONAL REGULATORY PROTEIN"/>
    <property type="match status" value="1"/>
</dbReference>
<protein>
    <submittedName>
        <fullName evidence="6">LysR family transcriptional regulator</fullName>
    </submittedName>
</protein>
<comment type="similarity">
    <text evidence="1">Belongs to the LysR transcriptional regulatory family.</text>
</comment>
<evidence type="ECO:0000256" key="2">
    <source>
        <dbReference type="ARBA" id="ARBA00023015"/>
    </source>
</evidence>
<evidence type="ECO:0000259" key="5">
    <source>
        <dbReference type="PROSITE" id="PS50931"/>
    </source>
</evidence>
<evidence type="ECO:0000256" key="1">
    <source>
        <dbReference type="ARBA" id="ARBA00009437"/>
    </source>
</evidence>
<proteinExistence type="inferred from homology"/>
<dbReference type="RefSeq" id="WP_254746458.1">
    <property type="nucleotide sequence ID" value="NZ_JANCLU010000034.1"/>
</dbReference>
<dbReference type="Gene3D" id="1.10.10.10">
    <property type="entry name" value="Winged helix-like DNA-binding domain superfamily/Winged helix DNA-binding domain"/>
    <property type="match status" value="1"/>
</dbReference>
<organism evidence="6 7">
    <name type="scientific">Alsobacter ponti</name>
    <dbReference type="NCBI Taxonomy" id="2962936"/>
    <lineage>
        <taxon>Bacteria</taxon>
        <taxon>Pseudomonadati</taxon>
        <taxon>Pseudomonadota</taxon>
        <taxon>Alphaproteobacteria</taxon>
        <taxon>Hyphomicrobiales</taxon>
        <taxon>Alsobacteraceae</taxon>
        <taxon>Alsobacter</taxon>
    </lineage>
</organism>
<gene>
    <name evidence="6" type="ORF">NK718_21175</name>
</gene>
<dbReference type="InterPro" id="IPR058163">
    <property type="entry name" value="LysR-type_TF_proteobact-type"/>
</dbReference>
<dbReference type="Pfam" id="PF00126">
    <property type="entry name" value="HTH_1"/>
    <property type="match status" value="1"/>
</dbReference>
<accession>A0ABT1LHQ7</accession>
<sequence>MSSAHLDWELCRSFLAILREGSLSAAGRALDVAHPTIRRHLEELEAGLGASLFVRSPSGLAPTELALTLRDPAEAMESAFEQLVRTASGSREAIAGTVRITASEVVGTEVLPPMLARLQERYPGLVFELDLNDGLADVLRRDADLAIRMLRPTQVDLIARRVGTVKLGLFAHQAWLERHGQPESLDALIRARALIGYDRVRLLIEALAAQRVAAKRGDFGFRSDSNLAQFAAMRAGLGVAVCQLPIAARDPHLVQLFPEVGSALEIWLVSHPNLRGSARVRACLDALGAELAAYAGG</sequence>
<evidence type="ECO:0000313" key="6">
    <source>
        <dbReference type="EMBL" id="MCP8941042.1"/>
    </source>
</evidence>
<comment type="caution">
    <text evidence="6">The sequence shown here is derived from an EMBL/GenBank/DDBJ whole genome shotgun (WGS) entry which is preliminary data.</text>
</comment>
<keyword evidence="7" id="KW-1185">Reference proteome</keyword>
<evidence type="ECO:0000256" key="4">
    <source>
        <dbReference type="ARBA" id="ARBA00023163"/>
    </source>
</evidence>
<dbReference type="InterPro" id="IPR005119">
    <property type="entry name" value="LysR_subst-bd"/>
</dbReference>
<dbReference type="Pfam" id="PF03466">
    <property type="entry name" value="LysR_substrate"/>
    <property type="match status" value="1"/>
</dbReference>
<dbReference type="PANTHER" id="PTHR30537">
    <property type="entry name" value="HTH-TYPE TRANSCRIPTIONAL REGULATOR"/>
    <property type="match status" value="1"/>
</dbReference>
<dbReference type="InterPro" id="IPR000847">
    <property type="entry name" value="LysR_HTH_N"/>
</dbReference>
<dbReference type="PROSITE" id="PS50931">
    <property type="entry name" value="HTH_LYSR"/>
    <property type="match status" value="1"/>
</dbReference>
<name>A0ABT1LHQ7_9HYPH</name>
<dbReference type="SUPFAM" id="SSF46785">
    <property type="entry name" value="Winged helix' DNA-binding domain"/>
    <property type="match status" value="1"/>
</dbReference>
<dbReference type="Proteomes" id="UP001205890">
    <property type="component" value="Unassembled WGS sequence"/>
</dbReference>
<keyword evidence="3" id="KW-0238">DNA-binding</keyword>
<evidence type="ECO:0000313" key="7">
    <source>
        <dbReference type="Proteomes" id="UP001205890"/>
    </source>
</evidence>
<dbReference type="InterPro" id="IPR036388">
    <property type="entry name" value="WH-like_DNA-bd_sf"/>
</dbReference>
<dbReference type="Gene3D" id="3.40.190.290">
    <property type="match status" value="1"/>
</dbReference>
<dbReference type="EMBL" id="JANCLU010000034">
    <property type="protein sequence ID" value="MCP8941042.1"/>
    <property type="molecule type" value="Genomic_DNA"/>
</dbReference>
<keyword evidence="4" id="KW-0804">Transcription</keyword>
<evidence type="ECO:0000256" key="3">
    <source>
        <dbReference type="ARBA" id="ARBA00023125"/>
    </source>
</evidence>
<reference evidence="6 7" key="1">
    <citation type="submission" date="2022-07" db="EMBL/GenBank/DDBJ databases">
        <authorList>
            <person name="Li W.-J."/>
            <person name="Deng Q.-Q."/>
        </authorList>
    </citation>
    <scope>NUCLEOTIDE SEQUENCE [LARGE SCALE GENOMIC DNA]</scope>
    <source>
        <strain evidence="6 7">SYSU M60028</strain>
    </source>
</reference>
<dbReference type="InterPro" id="IPR036390">
    <property type="entry name" value="WH_DNA-bd_sf"/>
</dbReference>